<dbReference type="GO" id="GO:0140359">
    <property type="term" value="F:ABC-type transporter activity"/>
    <property type="evidence" value="ECO:0007669"/>
    <property type="project" value="InterPro"/>
</dbReference>
<dbReference type="KEGG" id="hau:Haur_2086"/>
<evidence type="ECO:0000256" key="5">
    <source>
        <dbReference type="ARBA" id="ARBA00022989"/>
    </source>
</evidence>
<feature type="transmembrane region" description="Helical" evidence="7">
    <location>
        <begin position="16"/>
        <end position="34"/>
    </location>
</feature>
<evidence type="ECO:0000256" key="2">
    <source>
        <dbReference type="ARBA" id="ARBA00022692"/>
    </source>
</evidence>
<evidence type="ECO:0000256" key="1">
    <source>
        <dbReference type="ARBA" id="ARBA00004651"/>
    </source>
</evidence>
<keyword evidence="3" id="KW-0547">Nucleotide-binding</keyword>
<dbReference type="BioCyc" id="HAUR316274:GHYA-2114-MONOMER"/>
<evidence type="ECO:0000256" key="7">
    <source>
        <dbReference type="SAM" id="Phobius"/>
    </source>
</evidence>
<gene>
    <name evidence="10" type="ordered locus">Haur_2086</name>
</gene>
<feature type="transmembrane region" description="Helical" evidence="7">
    <location>
        <begin position="237"/>
        <end position="258"/>
    </location>
</feature>
<keyword evidence="5 7" id="KW-1133">Transmembrane helix</keyword>
<evidence type="ECO:0000313" key="10">
    <source>
        <dbReference type="EMBL" id="ABX04726.1"/>
    </source>
</evidence>
<protein>
    <submittedName>
        <fullName evidence="10">ABC transporter related</fullName>
    </submittedName>
</protein>
<comment type="subcellular location">
    <subcellularLocation>
        <location evidence="1">Cell membrane</location>
        <topology evidence="1">Multi-pass membrane protein</topology>
    </subcellularLocation>
</comment>
<dbReference type="GO" id="GO:0016887">
    <property type="term" value="F:ATP hydrolysis activity"/>
    <property type="evidence" value="ECO:0007669"/>
    <property type="project" value="InterPro"/>
</dbReference>
<dbReference type="InterPro" id="IPR036640">
    <property type="entry name" value="ABC1_TM_sf"/>
</dbReference>
<evidence type="ECO:0000256" key="3">
    <source>
        <dbReference type="ARBA" id="ARBA00022741"/>
    </source>
</evidence>
<keyword evidence="2 7" id="KW-0812">Transmembrane</keyword>
<dbReference type="PANTHER" id="PTHR24221:SF423">
    <property type="entry name" value="ABC TRANSPORTER"/>
    <property type="match status" value="1"/>
</dbReference>
<sequence>MKAWQLMLRLIRYRPAIYGFGVLIWSIFFISPLLPGLINRAIFDQLSGAAPAVFGIWTLLALLITTEISRRLLTQLGTAMDISVQYNIAGLLRKNMLKRILAQPGAQALYTSSSAAINNFRDDVEEILTFSIWLLDVFGNVLFSLIALGILLQINQQVTLVILVPLLIVVSAFTVANQRIQRYRQASRAATSKVSDFLGEMFGATQAIKVANAETAVIGHFQQLNDQRRQFMVKDRAFTALLSSVYANTISLGTGMILLLAGEAMRTGNFSVGDFSLFVYYFSMVTRLPSLIGLLLTHYKQAGVSFQRMQQLLKDAAPSALVEHGSITPDQQLDFSPAKALPALQRLDISNLSYCYPNSQAGIKAIDFRLERGQFVVVTGKVGSGKTTVLRALLGLVPAHGTILWNNQPIEQPAEQLIPPNCAYTAQVPRLLSSSLHDNLSLGLNLSANELQQAIETSVLAPDLQHMPAGLATELGSRGVRLSGGQLQRAALARMLVRSSELMIVDDCSSALDVTTEQQLWQGLRQHPTTWLVVSHRCAVLQLADWVIVMDAGQIAAQGPLNDLLETSPAMRELWQAEPSNQKLLLGVDAHV</sequence>
<dbReference type="HOGENOM" id="CLU_000604_84_3_0"/>
<reference evidence="10 11" key="1">
    <citation type="journal article" date="2011" name="Stand. Genomic Sci.">
        <title>Complete genome sequence of the filamentous gliding predatory bacterium Herpetosiphon aurantiacus type strain (114-95(T)).</title>
        <authorList>
            <person name="Kiss H."/>
            <person name="Nett M."/>
            <person name="Domin N."/>
            <person name="Martin K."/>
            <person name="Maresca J.A."/>
            <person name="Copeland A."/>
            <person name="Lapidus A."/>
            <person name="Lucas S."/>
            <person name="Berry K.W."/>
            <person name="Glavina Del Rio T."/>
            <person name="Dalin E."/>
            <person name="Tice H."/>
            <person name="Pitluck S."/>
            <person name="Richardson P."/>
            <person name="Bruce D."/>
            <person name="Goodwin L."/>
            <person name="Han C."/>
            <person name="Detter J.C."/>
            <person name="Schmutz J."/>
            <person name="Brettin T."/>
            <person name="Land M."/>
            <person name="Hauser L."/>
            <person name="Kyrpides N.C."/>
            <person name="Ivanova N."/>
            <person name="Goker M."/>
            <person name="Woyke T."/>
            <person name="Klenk H.P."/>
            <person name="Bryant D.A."/>
        </authorList>
    </citation>
    <scope>NUCLEOTIDE SEQUENCE [LARGE SCALE GENOMIC DNA]</scope>
    <source>
        <strain evidence="11">ATCC 23779 / DSM 785 / 114-95</strain>
    </source>
</reference>
<feature type="transmembrane region" description="Helical" evidence="7">
    <location>
        <begin position="46"/>
        <end position="65"/>
    </location>
</feature>
<dbReference type="PANTHER" id="PTHR24221">
    <property type="entry name" value="ATP-BINDING CASSETTE SUB-FAMILY B"/>
    <property type="match status" value="1"/>
</dbReference>
<dbReference type="SMART" id="SM00382">
    <property type="entry name" value="AAA"/>
    <property type="match status" value="1"/>
</dbReference>
<dbReference type="PROSITE" id="PS50929">
    <property type="entry name" value="ABC_TM1F"/>
    <property type="match status" value="1"/>
</dbReference>
<dbReference type="Pfam" id="PF00005">
    <property type="entry name" value="ABC_tran"/>
    <property type="match status" value="1"/>
</dbReference>
<dbReference type="GO" id="GO:0005886">
    <property type="term" value="C:plasma membrane"/>
    <property type="evidence" value="ECO:0007669"/>
    <property type="project" value="UniProtKB-SubCell"/>
</dbReference>
<dbReference type="Gene3D" id="3.40.50.300">
    <property type="entry name" value="P-loop containing nucleotide triphosphate hydrolases"/>
    <property type="match status" value="1"/>
</dbReference>
<dbReference type="InterPro" id="IPR011527">
    <property type="entry name" value="ABC1_TM_dom"/>
</dbReference>
<dbReference type="Proteomes" id="UP000000787">
    <property type="component" value="Chromosome"/>
</dbReference>
<evidence type="ECO:0000256" key="4">
    <source>
        <dbReference type="ARBA" id="ARBA00022840"/>
    </source>
</evidence>
<dbReference type="GO" id="GO:0005524">
    <property type="term" value="F:ATP binding"/>
    <property type="evidence" value="ECO:0007669"/>
    <property type="project" value="UniProtKB-KW"/>
</dbReference>
<dbReference type="PROSITE" id="PS50893">
    <property type="entry name" value="ABC_TRANSPORTER_2"/>
    <property type="match status" value="1"/>
</dbReference>
<accession>A9AW76</accession>
<dbReference type="InterPro" id="IPR003439">
    <property type="entry name" value="ABC_transporter-like_ATP-bd"/>
</dbReference>
<dbReference type="Pfam" id="PF00664">
    <property type="entry name" value="ABC_membrane"/>
    <property type="match status" value="1"/>
</dbReference>
<keyword evidence="11" id="KW-1185">Reference proteome</keyword>
<dbReference type="PROSITE" id="PS00211">
    <property type="entry name" value="ABC_TRANSPORTER_1"/>
    <property type="match status" value="1"/>
</dbReference>
<evidence type="ECO:0000313" key="11">
    <source>
        <dbReference type="Proteomes" id="UP000000787"/>
    </source>
</evidence>
<dbReference type="AlphaFoldDB" id="A9AW76"/>
<feature type="transmembrane region" description="Helical" evidence="7">
    <location>
        <begin position="127"/>
        <end position="152"/>
    </location>
</feature>
<dbReference type="InParanoid" id="A9AW76"/>
<evidence type="ECO:0000259" key="9">
    <source>
        <dbReference type="PROSITE" id="PS50929"/>
    </source>
</evidence>
<dbReference type="eggNOG" id="COG1132">
    <property type="taxonomic scope" value="Bacteria"/>
</dbReference>
<feature type="transmembrane region" description="Helical" evidence="7">
    <location>
        <begin position="278"/>
        <end position="299"/>
    </location>
</feature>
<evidence type="ECO:0000259" key="8">
    <source>
        <dbReference type="PROSITE" id="PS50893"/>
    </source>
</evidence>
<name>A9AW76_HERA2</name>
<dbReference type="InterPro" id="IPR003593">
    <property type="entry name" value="AAA+_ATPase"/>
</dbReference>
<keyword evidence="6 7" id="KW-0472">Membrane</keyword>
<feature type="transmembrane region" description="Helical" evidence="7">
    <location>
        <begin position="158"/>
        <end position="176"/>
    </location>
</feature>
<dbReference type="STRING" id="316274.Haur_2086"/>
<dbReference type="EMBL" id="CP000875">
    <property type="protein sequence ID" value="ABX04726.1"/>
    <property type="molecule type" value="Genomic_DNA"/>
</dbReference>
<dbReference type="SUPFAM" id="SSF90123">
    <property type="entry name" value="ABC transporter transmembrane region"/>
    <property type="match status" value="1"/>
</dbReference>
<keyword evidence="4" id="KW-0067">ATP-binding</keyword>
<dbReference type="Gene3D" id="1.20.1560.10">
    <property type="entry name" value="ABC transporter type 1, transmembrane domain"/>
    <property type="match status" value="1"/>
</dbReference>
<evidence type="ECO:0000256" key="6">
    <source>
        <dbReference type="ARBA" id="ARBA00023136"/>
    </source>
</evidence>
<organism evidence="10 11">
    <name type="scientific">Herpetosiphon aurantiacus (strain ATCC 23779 / DSM 785 / 114-95)</name>
    <dbReference type="NCBI Taxonomy" id="316274"/>
    <lineage>
        <taxon>Bacteria</taxon>
        <taxon>Bacillati</taxon>
        <taxon>Chloroflexota</taxon>
        <taxon>Chloroflexia</taxon>
        <taxon>Herpetosiphonales</taxon>
        <taxon>Herpetosiphonaceae</taxon>
        <taxon>Herpetosiphon</taxon>
    </lineage>
</organism>
<feature type="domain" description="ABC transporter" evidence="8">
    <location>
        <begin position="347"/>
        <end position="577"/>
    </location>
</feature>
<dbReference type="InterPro" id="IPR039421">
    <property type="entry name" value="Type_1_exporter"/>
</dbReference>
<dbReference type="CDD" id="cd07346">
    <property type="entry name" value="ABC_6TM_exporters"/>
    <property type="match status" value="1"/>
</dbReference>
<feature type="domain" description="ABC transmembrane type-1" evidence="9">
    <location>
        <begin position="27"/>
        <end position="286"/>
    </location>
</feature>
<dbReference type="InterPro" id="IPR027417">
    <property type="entry name" value="P-loop_NTPase"/>
</dbReference>
<dbReference type="InterPro" id="IPR017871">
    <property type="entry name" value="ABC_transporter-like_CS"/>
</dbReference>
<dbReference type="SUPFAM" id="SSF52540">
    <property type="entry name" value="P-loop containing nucleoside triphosphate hydrolases"/>
    <property type="match status" value="1"/>
</dbReference>
<proteinExistence type="predicted"/>